<dbReference type="AlphaFoldDB" id="A0A812IY17"/>
<keyword evidence="1" id="KW-0472">Membrane</keyword>
<protein>
    <submittedName>
        <fullName evidence="2">Uncharacterized protein</fullName>
    </submittedName>
</protein>
<keyword evidence="1" id="KW-1133">Transmembrane helix</keyword>
<evidence type="ECO:0000313" key="2">
    <source>
        <dbReference type="EMBL" id="CAE7172972.1"/>
    </source>
</evidence>
<dbReference type="EMBL" id="CAJNIZ010000703">
    <property type="protein sequence ID" value="CAE7172972.1"/>
    <property type="molecule type" value="Genomic_DNA"/>
</dbReference>
<keyword evidence="1" id="KW-0812">Transmembrane</keyword>
<proteinExistence type="predicted"/>
<dbReference type="Proteomes" id="UP000649617">
    <property type="component" value="Unassembled WGS sequence"/>
</dbReference>
<evidence type="ECO:0000313" key="3">
    <source>
        <dbReference type="Proteomes" id="UP000649617"/>
    </source>
</evidence>
<accession>A0A812IY17</accession>
<feature type="transmembrane region" description="Helical" evidence="1">
    <location>
        <begin position="43"/>
        <end position="64"/>
    </location>
</feature>
<organism evidence="2 3">
    <name type="scientific">Symbiodinium pilosum</name>
    <name type="common">Dinoflagellate</name>
    <dbReference type="NCBI Taxonomy" id="2952"/>
    <lineage>
        <taxon>Eukaryota</taxon>
        <taxon>Sar</taxon>
        <taxon>Alveolata</taxon>
        <taxon>Dinophyceae</taxon>
        <taxon>Suessiales</taxon>
        <taxon>Symbiodiniaceae</taxon>
        <taxon>Symbiodinium</taxon>
    </lineage>
</organism>
<name>A0A812IY17_SYMPI</name>
<dbReference type="OrthoDB" id="433292at2759"/>
<sequence>MPERVRAGLWNRSKQLDHFDVFLSHTWLTKGRSKFLSLALQCGWRHIVLSWFLAVLFVESLVLMDLLPSHTQLKATGTSASLREMSRGAFFGIEDDV</sequence>
<reference evidence="2" key="1">
    <citation type="submission" date="2021-02" db="EMBL/GenBank/DDBJ databases">
        <authorList>
            <person name="Dougan E. K."/>
            <person name="Rhodes N."/>
            <person name="Thang M."/>
            <person name="Chan C."/>
        </authorList>
    </citation>
    <scope>NUCLEOTIDE SEQUENCE</scope>
</reference>
<evidence type="ECO:0000256" key="1">
    <source>
        <dbReference type="SAM" id="Phobius"/>
    </source>
</evidence>
<gene>
    <name evidence="2" type="ORF">SPIL2461_LOCUS790</name>
</gene>
<keyword evidence="3" id="KW-1185">Reference proteome</keyword>
<comment type="caution">
    <text evidence="2">The sequence shown here is derived from an EMBL/GenBank/DDBJ whole genome shotgun (WGS) entry which is preliminary data.</text>
</comment>